<feature type="signal peptide" evidence="1">
    <location>
        <begin position="1"/>
        <end position="23"/>
    </location>
</feature>
<accession>A0ABW4TX24</accession>
<dbReference type="Pfam" id="PF09912">
    <property type="entry name" value="DUF2141"/>
    <property type="match status" value="1"/>
</dbReference>
<protein>
    <submittedName>
        <fullName evidence="2">DUF2141 domain-containing protein</fullName>
    </submittedName>
</protein>
<evidence type="ECO:0000256" key="1">
    <source>
        <dbReference type="SAM" id="SignalP"/>
    </source>
</evidence>
<keyword evidence="3" id="KW-1185">Reference proteome</keyword>
<dbReference type="Proteomes" id="UP001597400">
    <property type="component" value="Unassembled WGS sequence"/>
</dbReference>
<dbReference type="InterPro" id="IPR018673">
    <property type="entry name" value="DUF2141"/>
</dbReference>
<name>A0ABW4TX24_9SPHN</name>
<evidence type="ECO:0000313" key="3">
    <source>
        <dbReference type="Proteomes" id="UP001597400"/>
    </source>
</evidence>
<sequence>MSKLSGLVGLVAVGLLSGAPAAAAPLASHVGGCAASPVPAMLVQVTGFKDRHGTLRVQSYGGDRQSFFEKGAYIDRIDVPVPANGPARVCVPVGRTGEYAVSVRHDMDGDRKTGRADGGGMSGNPHVSVGDLVFKRKPPAERVAISVGRGVTTVPVILNYMQGMSFRPISGR</sequence>
<reference evidence="3" key="1">
    <citation type="journal article" date="2019" name="Int. J. Syst. Evol. Microbiol.">
        <title>The Global Catalogue of Microorganisms (GCM) 10K type strain sequencing project: providing services to taxonomists for standard genome sequencing and annotation.</title>
        <authorList>
            <consortium name="The Broad Institute Genomics Platform"/>
            <consortium name="The Broad Institute Genome Sequencing Center for Infectious Disease"/>
            <person name="Wu L."/>
            <person name="Ma J."/>
        </authorList>
    </citation>
    <scope>NUCLEOTIDE SEQUENCE [LARGE SCALE GENOMIC DNA]</scope>
    <source>
        <strain evidence="3">CGMCC 1.12702</strain>
    </source>
</reference>
<proteinExistence type="predicted"/>
<evidence type="ECO:0000313" key="2">
    <source>
        <dbReference type="EMBL" id="MFD1951257.1"/>
    </source>
</evidence>
<keyword evidence="1" id="KW-0732">Signal</keyword>
<dbReference type="EMBL" id="JBHUGS010000002">
    <property type="protein sequence ID" value="MFD1951257.1"/>
    <property type="molecule type" value="Genomic_DNA"/>
</dbReference>
<dbReference type="RefSeq" id="WP_380929779.1">
    <property type="nucleotide sequence ID" value="NZ_JBHUGS010000002.1"/>
</dbReference>
<feature type="chain" id="PRO_5045458368" evidence="1">
    <location>
        <begin position="24"/>
        <end position="172"/>
    </location>
</feature>
<gene>
    <name evidence="2" type="ORF">ACFSGX_10830</name>
</gene>
<comment type="caution">
    <text evidence="2">The sequence shown here is derived from an EMBL/GenBank/DDBJ whole genome shotgun (WGS) entry which is preliminary data.</text>
</comment>
<organism evidence="2 3">
    <name type="scientific">Sphingomonas arantia</name>
    <dbReference type="NCBI Taxonomy" id="1460676"/>
    <lineage>
        <taxon>Bacteria</taxon>
        <taxon>Pseudomonadati</taxon>
        <taxon>Pseudomonadota</taxon>
        <taxon>Alphaproteobacteria</taxon>
        <taxon>Sphingomonadales</taxon>
        <taxon>Sphingomonadaceae</taxon>
        <taxon>Sphingomonas</taxon>
    </lineage>
</organism>